<feature type="transmembrane region" description="Helical" evidence="9">
    <location>
        <begin position="324"/>
        <end position="342"/>
    </location>
</feature>
<evidence type="ECO:0000256" key="5">
    <source>
        <dbReference type="ARBA" id="ARBA00022692"/>
    </source>
</evidence>
<evidence type="ECO:0000256" key="8">
    <source>
        <dbReference type="ARBA" id="ARBA00045636"/>
    </source>
</evidence>
<organism evidence="10 11">
    <name type="scientific">Sandaracinobacteroides saxicola</name>
    <dbReference type="NCBI Taxonomy" id="2759707"/>
    <lineage>
        <taxon>Bacteria</taxon>
        <taxon>Pseudomonadati</taxon>
        <taxon>Pseudomonadota</taxon>
        <taxon>Alphaproteobacteria</taxon>
        <taxon>Sphingomonadales</taxon>
        <taxon>Sphingosinicellaceae</taxon>
        <taxon>Sandaracinobacteroides</taxon>
    </lineage>
</organism>
<proteinExistence type="inferred from homology"/>
<dbReference type="Proteomes" id="UP000515292">
    <property type="component" value="Chromosome"/>
</dbReference>
<feature type="transmembrane region" description="Helical" evidence="9">
    <location>
        <begin position="274"/>
        <end position="294"/>
    </location>
</feature>
<sequence>MSAERGRLGLLAATALVVGSQIGSGVFLLPASLAPYGWGAVVGTLLSAVGALLLAFMFARLSVTLPLPGGPHAYVRAAFGDAAAFVTGWTYWLVIWFGNAGLAVAATAYASHFFPVLKADAALSAAVGIGTIWLFTLVNLAGTRTAGAVQTATTLLKLVPLAAVIGVGAFVLLRDGSAVLATPAPVPASPFAIGGAVVLTMWAFLGMECATVPAGRIANPRRTIPLATVGGTAISALVTLGVVAAVVLTLPAVPLASDPAPLASFVAHWASGEWGTVIALAALVSALGCMNGWIMLQAEVPAALAGEGLFPRAMAARRGDGTPGIALVISAVLVSGVLLMTADSGAVAIFSFIAQVAVLAALLVYAGVAVAALVLARRGRVERSAPFVAACVLSGLFCVAAFAVAGGRETLWVLVLMAAGLPVWLWTRRGVVVRQG</sequence>
<feature type="transmembrane region" description="Helical" evidence="9">
    <location>
        <begin position="387"/>
        <end position="405"/>
    </location>
</feature>
<dbReference type="GO" id="GO:0022857">
    <property type="term" value="F:transmembrane transporter activity"/>
    <property type="evidence" value="ECO:0007669"/>
    <property type="project" value="InterPro"/>
</dbReference>
<dbReference type="PANTHER" id="PTHR42770">
    <property type="entry name" value="AMINO ACID TRANSPORTER-RELATED"/>
    <property type="match status" value="1"/>
</dbReference>
<dbReference type="InterPro" id="IPR002293">
    <property type="entry name" value="AA/rel_permease1"/>
</dbReference>
<accession>A0A7G5IH46</accession>
<keyword evidence="5 9" id="KW-0812">Transmembrane</keyword>
<feature type="transmembrane region" description="Helical" evidence="9">
    <location>
        <begin position="121"/>
        <end position="142"/>
    </location>
</feature>
<feature type="transmembrane region" description="Helical" evidence="9">
    <location>
        <begin position="226"/>
        <end position="254"/>
    </location>
</feature>
<keyword evidence="7 9" id="KW-0472">Membrane</keyword>
<name>A0A7G5IH46_9SPHN</name>
<dbReference type="PANTHER" id="PTHR42770:SF18">
    <property type="entry name" value="ARGININE_AGMATINE ANTIPORTER"/>
    <property type="match status" value="1"/>
</dbReference>
<feature type="transmembrane region" description="Helical" evidence="9">
    <location>
        <begin position="82"/>
        <end position="109"/>
    </location>
</feature>
<dbReference type="Gene3D" id="1.20.1740.10">
    <property type="entry name" value="Amino acid/polyamine transporter I"/>
    <property type="match status" value="1"/>
</dbReference>
<comment type="function">
    <text evidence="8">Major component of the acid-resistance (AR) system allowing enteric pathogens to survive the acidic environment in the stomach. Exchanges extracellular arginine for its intracellular decarboxylation product agmatine (Agm) thereby expelling intracellular protons. Probably undergoes several conformational states in order to translocate the substrate across the membrane; keeps the substrate accessible to only 1 side of the membrane at a time by opening and closing 3 membrane-internal gates.</text>
</comment>
<dbReference type="Pfam" id="PF13520">
    <property type="entry name" value="AA_permease_2"/>
    <property type="match status" value="1"/>
</dbReference>
<evidence type="ECO:0000256" key="7">
    <source>
        <dbReference type="ARBA" id="ARBA00023136"/>
    </source>
</evidence>
<feature type="transmembrane region" description="Helical" evidence="9">
    <location>
        <begin position="185"/>
        <end position="205"/>
    </location>
</feature>
<evidence type="ECO:0000256" key="1">
    <source>
        <dbReference type="ARBA" id="ARBA00004651"/>
    </source>
</evidence>
<evidence type="ECO:0000313" key="10">
    <source>
        <dbReference type="EMBL" id="QMW22688.1"/>
    </source>
</evidence>
<evidence type="ECO:0000256" key="4">
    <source>
        <dbReference type="ARBA" id="ARBA00022475"/>
    </source>
</evidence>
<dbReference type="EMBL" id="CP059851">
    <property type="protein sequence ID" value="QMW22688.1"/>
    <property type="molecule type" value="Genomic_DNA"/>
</dbReference>
<dbReference type="InterPro" id="IPR050367">
    <property type="entry name" value="APC_superfamily"/>
</dbReference>
<feature type="transmembrane region" description="Helical" evidence="9">
    <location>
        <begin position="154"/>
        <end position="173"/>
    </location>
</feature>
<dbReference type="KEGG" id="sand:H3309_15500"/>
<evidence type="ECO:0000313" key="11">
    <source>
        <dbReference type="Proteomes" id="UP000515292"/>
    </source>
</evidence>
<comment type="subcellular location">
    <subcellularLocation>
        <location evidence="1">Cell membrane</location>
        <topology evidence="1">Multi-pass membrane protein</topology>
    </subcellularLocation>
</comment>
<comment type="similarity">
    <text evidence="2">Belongs to the amino acid-polyamine-organocation (APC) superfamily. Basic amino acid/polyamine antiporter (APA) (TC 2.A.3.2) family.</text>
</comment>
<evidence type="ECO:0000256" key="2">
    <source>
        <dbReference type="ARBA" id="ARBA00008220"/>
    </source>
</evidence>
<evidence type="ECO:0000256" key="6">
    <source>
        <dbReference type="ARBA" id="ARBA00022989"/>
    </source>
</evidence>
<dbReference type="AlphaFoldDB" id="A0A7G5IH46"/>
<evidence type="ECO:0000256" key="3">
    <source>
        <dbReference type="ARBA" id="ARBA00021069"/>
    </source>
</evidence>
<dbReference type="GO" id="GO:0005886">
    <property type="term" value="C:plasma membrane"/>
    <property type="evidence" value="ECO:0007669"/>
    <property type="project" value="UniProtKB-SubCell"/>
</dbReference>
<gene>
    <name evidence="10" type="ORF">H3309_15500</name>
</gene>
<keyword evidence="11" id="KW-1185">Reference proteome</keyword>
<keyword evidence="6 9" id="KW-1133">Transmembrane helix</keyword>
<dbReference type="RefSeq" id="WP_182295812.1">
    <property type="nucleotide sequence ID" value="NZ_CP059851.1"/>
</dbReference>
<keyword evidence="4" id="KW-1003">Cell membrane</keyword>
<dbReference type="PIRSF" id="PIRSF006060">
    <property type="entry name" value="AA_transporter"/>
    <property type="match status" value="1"/>
</dbReference>
<feature type="transmembrane region" description="Helical" evidence="9">
    <location>
        <begin position="411"/>
        <end position="427"/>
    </location>
</feature>
<feature type="transmembrane region" description="Helical" evidence="9">
    <location>
        <begin position="38"/>
        <end position="61"/>
    </location>
</feature>
<evidence type="ECO:0000256" key="9">
    <source>
        <dbReference type="SAM" id="Phobius"/>
    </source>
</evidence>
<reference evidence="10 11" key="1">
    <citation type="submission" date="2020-07" db="EMBL/GenBank/DDBJ databases">
        <title>Complete genome sequence for Sandaracinobacter sp. M6.</title>
        <authorList>
            <person name="Tang Y."/>
            <person name="Liu Q."/>
            <person name="Guo Z."/>
            <person name="Lei P."/>
            <person name="Huang B."/>
        </authorList>
    </citation>
    <scope>NUCLEOTIDE SEQUENCE [LARGE SCALE GENOMIC DNA]</scope>
    <source>
        <strain evidence="10 11">M6</strain>
    </source>
</reference>
<protein>
    <recommendedName>
        <fullName evidence="3">Arginine/agmatine antiporter</fullName>
    </recommendedName>
</protein>
<feature type="transmembrane region" description="Helical" evidence="9">
    <location>
        <begin position="348"/>
        <end position="375"/>
    </location>
</feature>